<organism evidence="2 3">
    <name type="scientific">Pleuronectes platessa</name>
    <name type="common">European plaice</name>
    <dbReference type="NCBI Taxonomy" id="8262"/>
    <lineage>
        <taxon>Eukaryota</taxon>
        <taxon>Metazoa</taxon>
        <taxon>Chordata</taxon>
        <taxon>Craniata</taxon>
        <taxon>Vertebrata</taxon>
        <taxon>Euteleostomi</taxon>
        <taxon>Actinopterygii</taxon>
        <taxon>Neopterygii</taxon>
        <taxon>Teleostei</taxon>
        <taxon>Neoteleostei</taxon>
        <taxon>Acanthomorphata</taxon>
        <taxon>Carangaria</taxon>
        <taxon>Pleuronectiformes</taxon>
        <taxon>Pleuronectoidei</taxon>
        <taxon>Pleuronectidae</taxon>
        <taxon>Pleuronectes</taxon>
    </lineage>
</organism>
<feature type="compositionally biased region" description="Pro residues" evidence="1">
    <location>
        <begin position="77"/>
        <end position="87"/>
    </location>
</feature>
<dbReference type="AlphaFoldDB" id="A0A9N7YQ12"/>
<reference evidence="2" key="1">
    <citation type="submission" date="2020-03" db="EMBL/GenBank/DDBJ databases">
        <authorList>
            <person name="Weist P."/>
        </authorList>
    </citation>
    <scope>NUCLEOTIDE SEQUENCE</scope>
</reference>
<protein>
    <submittedName>
        <fullName evidence="2">Uncharacterized protein</fullName>
    </submittedName>
</protein>
<name>A0A9N7YQ12_PLEPL</name>
<sequence>MSCPMSSVHFGANQTNLSQCHGGIHTHQSACQWLNSDPKPVSECIYFSYEQLLLQQHHANAQIPEWGELLIRRERAPPPPLPPPPPRRACTAVSTKDSGSSGSSRSDPPHRGSPLRAQRAAATGSDTHPGEEPAWRTMLQLSLQNQREV</sequence>
<comment type="caution">
    <text evidence="2">The sequence shown here is derived from an EMBL/GenBank/DDBJ whole genome shotgun (WGS) entry which is preliminary data.</text>
</comment>
<keyword evidence="3" id="KW-1185">Reference proteome</keyword>
<feature type="compositionally biased region" description="Low complexity" evidence="1">
    <location>
        <begin position="97"/>
        <end position="106"/>
    </location>
</feature>
<proteinExistence type="predicted"/>
<evidence type="ECO:0000313" key="3">
    <source>
        <dbReference type="Proteomes" id="UP001153269"/>
    </source>
</evidence>
<evidence type="ECO:0000256" key="1">
    <source>
        <dbReference type="SAM" id="MobiDB-lite"/>
    </source>
</evidence>
<feature type="region of interest" description="Disordered" evidence="1">
    <location>
        <begin position="74"/>
        <end position="135"/>
    </location>
</feature>
<dbReference type="Proteomes" id="UP001153269">
    <property type="component" value="Unassembled WGS sequence"/>
</dbReference>
<gene>
    <name evidence="2" type="ORF">PLEPLA_LOCUS21744</name>
</gene>
<dbReference type="EMBL" id="CADEAL010001580">
    <property type="protein sequence ID" value="CAB1433653.1"/>
    <property type="molecule type" value="Genomic_DNA"/>
</dbReference>
<accession>A0A9N7YQ12</accession>
<evidence type="ECO:0000313" key="2">
    <source>
        <dbReference type="EMBL" id="CAB1433653.1"/>
    </source>
</evidence>